<dbReference type="Pfam" id="PF00561">
    <property type="entry name" value="Abhydrolase_1"/>
    <property type="match status" value="1"/>
</dbReference>
<evidence type="ECO:0000313" key="3">
    <source>
        <dbReference type="EMBL" id="QKW51544.1"/>
    </source>
</evidence>
<reference evidence="3 4" key="1">
    <citation type="submission" date="2020-06" db="EMBL/GenBank/DDBJ databases">
        <title>Genome mining for natural products.</title>
        <authorList>
            <person name="Zhang B."/>
            <person name="Shi J."/>
            <person name="Ge H."/>
        </authorList>
    </citation>
    <scope>NUCLEOTIDE SEQUENCE [LARGE SCALE GENOMIC DNA]</scope>
    <source>
        <strain evidence="3 4">NA00687</strain>
    </source>
</reference>
<evidence type="ECO:0000256" key="1">
    <source>
        <dbReference type="SAM" id="MobiDB-lite"/>
    </source>
</evidence>
<sequence length="300" mass="31522">MTTAQPTSTAPYPAPSPPPAPVPPGVETRRVAVRGVGLNVAVAGSGPAVLLLHGFPHTWRVWSHVIGELAEHHRVIAPDLRGLGASARPTDGYDAGSLAYDAEALLDALGADTASVVGIDAGTPPAFLLAMRRPDRVRRLVVMESLLGGLPGAEDFLAGGPPWWFGFHAEPGLAESVLVGREAAYVDWFLRAGTLGDGLPAALRDAFTHAYTGSEALRCAFAYYRALPTSARQLQRAVAAGRLTVPTLAVGARPVGRALERQLRPVADDLTGHLIEDCGHIIPLHRPRALLALLGPFLAA</sequence>
<gene>
    <name evidence="3" type="ORF">HUT08_20725</name>
</gene>
<dbReference type="InterPro" id="IPR000073">
    <property type="entry name" value="AB_hydrolase_1"/>
</dbReference>
<dbReference type="Gene3D" id="3.40.50.1820">
    <property type="entry name" value="alpha/beta hydrolase"/>
    <property type="match status" value="1"/>
</dbReference>
<dbReference type="RefSeq" id="WP_176163263.1">
    <property type="nucleotide sequence ID" value="NZ_CP054929.1"/>
</dbReference>
<dbReference type="PRINTS" id="PR00412">
    <property type="entry name" value="EPOXHYDRLASE"/>
</dbReference>
<dbReference type="GO" id="GO:0016020">
    <property type="term" value="C:membrane"/>
    <property type="evidence" value="ECO:0007669"/>
    <property type="project" value="TreeGrafter"/>
</dbReference>
<organism evidence="3 4">
    <name type="scientific">Streptomyces buecherae</name>
    <dbReference type="NCBI Taxonomy" id="2763006"/>
    <lineage>
        <taxon>Bacteria</taxon>
        <taxon>Bacillati</taxon>
        <taxon>Actinomycetota</taxon>
        <taxon>Actinomycetes</taxon>
        <taxon>Kitasatosporales</taxon>
        <taxon>Streptomycetaceae</taxon>
        <taxon>Streptomyces</taxon>
    </lineage>
</organism>
<evidence type="ECO:0000313" key="4">
    <source>
        <dbReference type="Proteomes" id="UP000509303"/>
    </source>
</evidence>
<proteinExistence type="predicted"/>
<feature type="compositionally biased region" description="Pro residues" evidence="1">
    <location>
        <begin position="12"/>
        <end position="24"/>
    </location>
</feature>
<dbReference type="InterPro" id="IPR029058">
    <property type="entry name" value="AB_hydrolase_fold"/>
</dbReference>
<dbReference type="InterPro" id="IPR000639">
    <property type="entry name" value="Epox_hydrolase-like"/>
</dbReference>
<keyword evidence="3" id="KW-0378">Hydrolase</keyword>
<dbReference type="SUPFAM" id="SSF53474">
    <property type="entry name" value="alpha/beta-Hydrolases"/>
    <property type="match status" value="1"/>
</dbReference>
<dbReference type="InterPro" id="IPR050266">
    <property type="entry name" value="AB_hydrolase_sf"/>
</dbReference>
<evidence type="ECO:0000259" key="2">
    <source>
        <dbReference type="Pfam" id="PF00561"/>
    </source>
</evidence>
<dbReference type="PRINTS" id="PR00111">
    <property type="entry name" value="ABHYDROLASE"/>
</dbReference>
<dbReference type="AlphaFoldDB" id="A0A7H8NAT8"/>
<dbReference type="Proteomes" id="UP000509303">
    <property type="component" value="Chromosome"/>
</dbReference>
<name>A0A7H8NAT8_9ACTN</name>
<dbReference type="PANTHER" id="PTHR43798">
    <property type="entry name" value="MONOACYLGLYCEROL LIPASE"/>
    <property type="match status" value="1"/>
</dbReference>
<dbReference type="EMBL" id="CP054929">
    <property type="protein sequence ID" value="QKW51544.1"/>
    <property type="molecule type" value="Genomic_DNA"/>
</dbReference>
<protein>
    <submittedName>
        <fullName evidence="3">Alpha/beta hydrolase</fullName>
    </submittedName>
</protein>
<feature type="region of interest" description="Disordered" evidence="1">
    <location>
        <begin position="1"/>
        <end position="26"/>
    </location>
</feature>
<dbReference type="PANTHER" id="PTHR43798:SF33">
    <property type="entry name" value="HYDROLASE, PUTATIVE (AFU_ORTHOLOGUE AFUA_2G14860)-RELATED"/>
    <property type="match status" value="1"/>
</dbReference>
<dbReference type="GO" id="GO:0047372">
    <property type="term" value="F:monoacylglycerol lipase activity"/>
    <property type="evidence" value="ECO:0007669"/>
    <property type="project" value="TreeGrafter"/>
</dbReference>
<feature type="domain" description="AB hydrolase-1" evidence="2">
    <location>
        <begin position="47"/>
        <end position="171"/>
    </location>
</feature>
<accession>A0A7H8NAT8</accession>
<feature type="compositionally biased region" description="Low complexity" evidence="1">
    <location>
        <begin position="1"/>
        <end position="11"/>
    </location>
</feature>
<keyword evidence="4" id="KW-1185">Reference proteome</keyword>
<dbReference type="GO" id="GO:0046464">
    <property type="term" value="P:acylglycerol catabolic process"/>
    <property type="evidence" value="ECO:0007669"/>
    <property type="project" value="TreeGrafter"/>
</dbReference>